<evidence type="ECO:0000256" key="5">
    <source>
        <dbReference type="ARBA" id="ARBA00023136"/>
    </source>
</evidence>
<dbReference type="EMBL" id="RKRE01000002">
    <property type="protein sequence ID" value="RPF46609.1"/>
    <property type="molecule type" value="Genomic_DNA"/>
</dbReference>
<reference evidence="8 9" key="1">
    <citation type="submission" date="2018-11" db="EMBL/GenBank/DDBJ databases">
        <title>Genomic Encyclopedia of Type Strains, Phase IV (KMG-IV): sequencing the most valuable type-strain genomes for metagenomic binning, comparative biology and taxonomic classification.</title>
        <authorList>
            <person name="Goeker M."/>
        </authorList>
    </citation>
    <scope>NUCLEOTIDE SEQUENCE [LARGE SCALE GENOMIC DNA]</scope>
    <source>
        <strain evidence="8 9">DSM 102936</strain>
    </source>
</reference>
<evidence type="ECO:0000313" key="9">
    <source>
        <dbReference type="Proteomes" id="UP000282654"/>
    </source>
</evidence>
<comment type="caution">
    <text evidence="8">The sequence shown here is derived from an EMBL/GenBank/DDBJ whole genome shotgun (WGS) entry which is preliminary data.</text>
</comment>
<evidence type="ECO:0000256" key="7">
    <source>
        <dbReference type="SAM" id="Phobius"/>
    </source>
</evidence>
<sequence>MDIWGYGFFLRAMAAGVLCGFACPLVGVFLVARRYSFLADALAHIALTGVALGLILSVSPHVVTLVVVVVAAFTVEWLRQRQRFHADAVLATVMAGGLSLGVILVSKSRGFGADLTGYLFGSLLTISPTDLRVITLLVAFVATVVFLFYRHLFVIAIDEEYARAAGLKVTFVNAAFIVVAALTVGVAIRAVGVLLTGALVVIPVLIAMQVNRSFCGTVATAIAAGTGMALGGLHIAYFLDLPPGPAVVLLGIALLAGIVTGQQVYKTLNKS</sequence>
<keyword evidence="4 7" id="KW-1133">Transmembrane helix</keyword>
<evidence type="ECO:0000256" key="6">
    <source>
        <dbReference type="RuleBase" id="RU003943"/>
    </source>
</evidence>
<dbReference type="CDD" id="cd06550">
    <property type="entry name" value="TM_ABC_iron-siderophores_like"/>
    <property type="match status" value="1"/>
</dbReference>
<feature type="transmembrane region" description="Helical" evidence="7">
    <location>
        <begin position="131"/>
        <end position="149"/>
    </location>
</feature>
<comment type="similarity">
    <text evidence="2 6">Belongs to the ABC-3 integral membrane protein family.</text>
</comment>
<dbReference type="AlphaFoldDB" id="A0A3N5ANF3"/>
<feature type="transmembrane region" description="Helical" evidence="7">
    <location>
        <begin position="245"/>
        <end position="265"/>
    </location>
</feature>
<evidence type="ECO:0000256" key="2">
    <source>
        <dbReference type="ARBA" id="ARBA00008034"/>
    </source>
</evidence>
<keyword evidence="3 6" id="KW-0812">Transmembrane</keyword>
<dbReference type="PANTHER" id="PTHR30477">
    <property type="entry name" value="ABC-TRANSPORTER METAL-BINDING PROTEIN"/>
    <property type="match status" value="1"/>
</dbReference>
<keyword evidence="6" id="KW-0813">Transport</keyword>
<dbReference type="SUPFAM" id="SSF81345">
    <property type="entry name" value="ABC transporter involved in vitamin B12 uptake, BtuC"/>
    <property type="match status" value="1"/>
</dbReference>
<feature type="transmembrane region" description="Helical" evidence="7">
    <location>
        <begin position="214"/>
        <end position="239"/>
    </location>
</feature>
<accession>A0A3N5ANF3</accession>
<keyword evidence="5 7" id="KW-0472">Membrane</keyword>
<dbReference type="InterPro" id="IPR037294">
    <property type="entry name" value="ABC_BtuC-like"/>
</dbReference>
<dbReference type="GO" id="GO:0055085">
    <property type="term" value="P:transmembrane transport"/>
    <property type="evidence" value="ECO:0007669"/>
    <property type="project" value="InterPro"/>
</dbReference>
<evidence type="ECO:0000313" key="8">
    <source>
        <dbReference type="EMBL" id="RPF46609.1"/>
    </source>
</evidence>
<gene>
    <name evidence="8" type="ORF">EDD75_0857</name>
</gene>
<protein>
    <submittedName>
        <fullName evidence="8">Zinc transport system permease protein</fullName>
    </submittedName>
</protein>
<dbReference type="GO" id="GO:0010043">
    <property type="term" value="P:response to zinc ion"/>
    <property type="evidence" value="ECO:0007669"/>
    <property type="project" value="TreeGrafter"/>
</dbReference>
<evidence type="ECO:0000256" key="1">
    <source>
        <dbReference type="ARBA" id="ARBA00004141"/>
    </source>
</evidence>
<dbReference type="GO" id="GO:0043190">
    <property type="term" value="C:ATP-binding cassette (ABC) transporter complex"/>
    <property type="evidence" value="ECO:0007669"/>
    <property type="project" value="InterPro"/>
</dbReference>
<feature type="transmembrane region" description="Helical" evidence="7">
    <location>
        <begin position="90"/>
        <end position="111"/>
    </location>
</feature>
<organism evidence="8 9">
    <name type="scientific">Thermodesulfitimonas autotrophica</name>
    <dbReference type="NCBI Taxonomy" id="1894989"/>
    <lineage>
        <taxon>Bacteria</taxon>
        <taxon>Bacillati</taxon>
        <taxon>Bacillota</taxon>
        <taxon>Clostridia</taxon>
        <taxon>Thermoanaerobacterales</taxon>
        <taxon>Thermoanaerobacteraceae</taxon>
        <taxon>Thermodesulfitimonas</taxon>
    </lineage>
</organism>
<dbReference type="RefSeq" id="WP_123928543.1">
    <property type="nucleotide sequence ID" value="NZ_RKRE01000002.1"/>
</dbReference>
<dbReference type="Pfam" id="PF00950">
    <property type="entry name" value="ABC-3"/>
    <property type="match status" value="1"/>
</dbReference>
<dbReference type="PANTHER" id="PTHR30477:SF0">
    <property type="entry name" value="METAL TRANSPORT SYSTEM MEMBRANE PROTEIN TM_0125-RELATED"/>
    <property type="match status" value="1"/>
</dbReference>
<feature type="transmembrane region" description="Helical" evidence="7">
    <location>
        <begin position="188"/>
        <end position="207"/>
    </location>
</feature>
<dbReference type="InterPro" id="IPR001626">
    <property type="entry name" value="ABC_TroCD"/>
</dbReference>
<proteinExistence type="inferred from homology"/>
<evidence type="ECO:0000256" key="3">
    <source>
        <dbReference type="ARBA" id="ARBA00022692"/>
    </source>
</evidence>
<dbReference type="Gene3D" id="1.10.3470.10">
    <property type="entry name" value="ABC transporter involved in vitamin B12 uptake, BtuC"/>
    <property type="match status" value="1"/>
</dbReference>
<dbReference type="OrthoDB" id="9798540at2"/>
<evidence type="ECO:0000256" key="4">
    <source>
        <dbReference type="ARBA" id="ARBA00022989"/>
    </source>
</evidence>
<feature type="transmembrane region" description="Helical" evidence="7">
    <location>
        <begin position="161"/>
        <end position="182"/>
    </location>
</feature>
<comment type="subcellular location">
    <subcellularLocation>
        <location evidence="6">Cell membrane</location>
        <topology evidence="6">Multi-pass membrane protein</topology>
    </subcellularLocation>
    <subcellularLocation>
        <location evidence="1">Membrane</location>
        <topology evidence="1">Multi-pass membrane protein</topology>
    </subcellularLocation>
</comment>
<dbReference type="Proteomes" id="UP000282654">
    <property type="component" value="Unassembled WGS sequence"/>
</dbReference>
<keyword evidence="9" id="KW-1185">Reference proteome</keyword>
<name>A0A3N5ANF3_9THEO</name>
<feature type="transmembrane region" description="Helical" evidence="7">
    <location>
        <begin position="6"/>
        <end position="30"/>
    </location>
</feature>